<reference evidence="1" key="1">
    <citation type="submission" date="2021-02" db="EMBL/GenBank/DDBJ databases">
        <authorList>
            <person name="Dougan E. K."/>
            <person name="Rhodes N."/>
            <person name="Thang M."/>
            <person name="Chan C."/>
        </authorList>
    </citation>
    <scope>NUCLEOTIDE SEQUENCE</scope>
</reference>
<feature type="non-terminal residue" evidence="1">
    <location>
        <position position="324"/>
    </location>
</feature>
<comment type="caution">
    <text evidence="1">The sequence shown here is derived from an EMBL/GenBank/DDBJ whole genome shotgun (WGS) entry which is preliminary data.</text>
</comment>
<organism evidence="1 2">
    <name type="scientific">Polarella glacialis</name>
    <name type="common">Dinoflagellate</name>
    <dbReference type="NCBI Taxonomy" id="89957"/>
    <lineage>
        <taxon>Eukaryota</taxon>
        <taxon>Sar</taxon>
        <taxon>Alveolata</taxon>
        <taxon>Dinophyceae</taxon>
        <taxon>Suessiales</taxon>
        <taxon>Suessiaceae</taxon>
        <taxon>Polarella</taxon>
    </lineage>
</organism>
<dbReference type="Proteomes" id="UP000626109">
    <property type="component" value="Unassembled WGS sequence"/>
</dbReference>
<gene>
    <name evidence="1" type="ORF">PGLA2088_LOCUS25243</name>
</gene>
<protein>
    <submittedName>
        <fullName evidence="1">Uncharacterized protein</fullName>
    </submittedName>
</protein>
<dbReference type="AlphaFoldDB" id="A0A813JZ37"/>
<evidence type="ECO:0000313" key="2">
    <source>
        <dbReference type="Proteomes" id="UP000626109"/>
    </source>
</evidence>
<evidence type="ECO:0000313" key="1">
    <source>
        <dbReference type="EMBL" id="CAE8686996.1"/>
    </source>
</evidence>
<accession>A0A813JZ37</accession>
<proteinExistence type="predicted"/>
<dbReference type="EMBL" id="CAJNNW010026675">
    <property type="protein sequence ID" value="CAE8686996.1"/>
    <property type="molecule type" value="Genomic_DNA"/>
</dbReference>
<name>A0A813JZ37_POLGL</name>
<sequence length="324" mass="34061">MPDADSCSLMANHGDGDESDAPMFFAQGRMRAAMAGFTKNSAGRVGALLLLASALLALAAGSSASGSPVNGNVAAAAPSIQKLEELSVQDKIAPEIKCKQPTCAASKEEEGSLSKRPLCKSRRLAGSESEAEDALRKFVSQKSGSGQGTATLSPEDKIEQQLKKFLSGDWSPGCIQVSPVLKLSTAVNMKVDVGMPVEFLQPMFLRAYSGTVSEALDVPLSAVWTRLVSSKSEDAVLLAKRRLALTQDEIPGHLGNSFTMVAIVTNPPATAIMHIEDVNFVQTFSADVRNDIDKEGSQEGAGNIQSLATVGSVVVTETDTMTVE</sequence>